<dbReference type="Pfam" id="PF00759">
    <property type="entry name" value="Glyco_hydro_9"/>
    <property type="match status" value="1"/>
</dbReference>
<evidence type="ECO:0000256" key="3">
    <source>
        <dbReference type="ARBA" id="ARBA00023277"/>
    </source>
</evidence>
<evidence type="ECO:0000259" key="6">
    <source>
        <dbReference type="Pfam" id="PF00759"/>
    </source>
</evidence>
<dbReference type="SUPFAM" id="SSF48208">
    <property type="entry name" value="Six-hairpin glycosidases"/>
    <property type="match status" value="1"/>
</dbReference>
<comment type="similarity">
    <text evidence="1">Belongs to the glycosyl hydrolase 9 (cellulase E) family.</text>
</comment>
<keyword evidence="3" id="KW-0119">Carbohydrate metabolism</keyword>
<evidence type="ECO:0000259" key="7">
    <source>
        <dbReference type="Pfam" id="PF02927"/>
    </source>
</evidence>
<dbReference type="Gene3D" id="2.60.40.10">
    <property type="entry name" value="Immunoglobulins"/>
    <property type="match status" value="1"/>
</dbReference>
<dbReference type="GO" id="GO:0000272">
    <property type="term" value="P:polysaccharide catabolic process"/>
    <property type="evidence" value="ECO:0007669"/>
    <property type="project" value="UniProtKB-KW"/>
</dbReference>
<evidence type="ECO:0000313" key="9">
    <source>
        <dbReference type="Proteomes" id="UP000322530"/>
    </source>
</evidence>
<keyword evidence="5" id="KW-0624">Polysaccharide degradation</keyword>
<evidence type="ECO:0000256" key="5">
    <source>
        <dbReference type="ARBA" id="ARBA00023326"/>
    </source>
</evidence>
<gene>
    <name evidence="8" type="ORF">KDI_19650</name>
</gene>
<dbReference type="InterPro" id="IPR001701">
    <property type="entry name" value="Glyco_hydro_9"/>
</dbReference>
<name>A0A5A5TA85_9CHLR</name>
<dbReference type="EMBL" id="BIXY01000023">
    <property type="protein sequence ID" value="GCF08401.1"/>
    <property type="molecule type" value="Genomic_DNA"/>
</dbReference>
<dbReference type="CDD" id="cd02850">
    <property type="entry name" value="E_set_Cellulase_N"/>
    <property type="match status" value="1"/>
</dbReference>
<keyword evidence="2 8" id="KW-0378">Hydrolase</keyword>
<feature type="domain" description="Glycoside hydrolase family 9" evidence="6">
    <location>
        <begin position="111"/>
        <end position="615"/>
    </location>
</feature>
<comment type="caution">
    <text evidence="8">The sequence shown here is derived from an EMBL/GenBank/DDBJ whole genome shotgun (WGS) entry which is preliminary data.</text>
</comment>
<evidence type="ECO:0000256" key="4">
    <source>
        <dbReference type="ARBA" id="ARBA00023295"/>
    </source>
</evidence>
<keyword evidence="9" id="KW-1185">Reference proteome</keyword>
<reference evidence="8 9" key="1">
    <citation type="submission" date="2019-01" db="EMBL/GenBank/DDBJ databases">
        <title>Draft genome sequence of Dictyobacter sp. Uno17.</title>
        <authorList>
            <person name="Wang C.M."/>
            <person name="Zheng Y."/>
            <person name="Sakai Y."/>
            <person name="Abe K."/>
            <person name="Yokota A."/>
            <person name="Yabe S."/>
        </authorList>
    </citation>
    <scope>NUCLEOTIDE SEQUENCE [LARGE SCALE GENOMIC DNA]</scope>
    <source>
        <strain evidence="8 9">Uno17</strain>
    </source>
</reference>
<feature type="domain" description="Cellulase Ig-like" evidence="7">
    <location>
        <begin position="12"/>
        <end position="93"/>
    </location>
</feature>
<evidence type="ECO:0000256" key="1">
    <source>
        <dbReference type="ARBA" id="ARBA00007072"/>
    </source>
</evidence>
<dbReference type="AlphaFoldDB" id="A0A5A5TA85"/>
<dbReference type="InterPro" id="IPR004197">
    <property type="entry name" value="Cellulase_Ig-like"/>
</dbReference>
<organism evidence="8 9">
    <name type="scientific">Dictyobacter arantiisoli</name>
    <dbReference type="NCBI Taxonomy" id="2014874"/>
    <lineage>
        <taxon>Bacteria</taxon>
        <taxon>Bacillati</taxon>
        <taxon>Chloroflexota</taxon>
        <taxon>Ktedonobacteria</taxon>
        <taxon>Ktedonobacterales</taxon>
        <taxon>Dictyobacteraceae</taxon>
        <taxon>Dictyobacter</taxon>
    </lineage>
</organism>
<accession>A0A5A5TA85</accession>
<dbReference type="SUPFAM" id="SSF81296">
    <property type="entry name" value="E set domains"/>
    <property type="match status" value="1"/>
</dbReference>
<dbReference type="Pfam" id="PF02927">
    <property type="entry name" value="CelD_N"/>
    <property type="match status" value="1"/>
</dbReference>
<dbReference type="InterPro" id="IPR008928">
    <property type="entry name" value="6-hairpin_glycosidase_sf"/>
</dbReference>
<dbReference type="PANTHER" id="PTHR22298">
    <property type="entry name" value="ENDO-1,4-BETA-GLUCANASE"/>
    <property type="match status" value="1"/>
</dbReference>
<dbReference type="InterPro" id="IPR014756">
    <property type="entry name" value="Ig_E-set"/>
</dbReference>
<protein>
    <submittedName>
        <fullName evidence="8">Hydrolase</fullName>
    </submittedName>
</protein>
<dbReference type="InterPro" id="IPR013783">
    <property type="entry name" value="Ig-like_fold"/>
</dbReference>
<sequence length="622" mass="65652">MLQITNTHAASSAYVRLNQVGYITGETKQAILLASGSDSGASFSLVNTTTGITVYSGTVGSSKGSWSSTFPDTYLIDFSSFQTAGSYSIHVSGSIKATSPTFKIDSGANLYTNLLSNALFFYQSQRDGANVNSSVLNRQPSHLTDQTASIYSTPSYNSSDTLQGSLKKIGGPIDVSGGWFDAGDYVKFVETASYTDAIMLFAARQYPALLTGGSADINGEGKYGLDWLQKMWNNSTKTLYYQVGIGDGNGGSILGDHDQWRLPQADDKLSVSSSSPAYYIKYRPVFEAGSAGAQISPNLAGRLAADFGLCYQLYHTSDPTYANQCLSSGETVFDLAKTSSVSQLLTTAPNDYYPETEWRDDMELGATELYNATALGNLPSGLAHSDPSFYLSAAAKWANAYITGPNDGSDSLNLYDVSGLAHYELYNAITRAGNPSGLAVSQASLLSDLKAQLDAGTTQAKSDPFGFGIAYAGADATPHALGYALEASFYDQLAGVSTYKTFGLTQRNWALGSNAWGSSFIVGAGSTFPNCMQSQIANLAGSLTGGSPLQLGAVVDGPSATSNFSGLSLQSGMKACPPSGGDIFKTFTGKGARYYDNVVAWPSTEPADDYTALSILVFAQQI</sequence>
<dbReference type="GO" id="GO:0008810">
    <property type="term" value="F:cellulase activity"/>
    <property type="evidence" value="ECO:0007669"/>
    <property type="project" value="InterPro"/>
</dbReference>
<dbReference type="Gene3D" id="1.50.10.10">
    <property type="match status" value="1"/>
</dbReference>
<dbReference type="InterPro" id="IPR012341">
    <property type="entry name" value="6hp_glycosidase-like_sf"/>
</dbReference>
<proteinExistence type="inferred from homology"/>
<evidence type="ECO:0000256" key="2">
    <source>
        <dbReference type="ARBA" id="ARBA00022801"/>
    </source>
</evidence>
<dbReference type="Proteomes" id="UP000322530">
    <property type="component" value="Unassembled WGS sequence"/>
</dbReference>
<keyword evidence="4" id="KW-0326">Glycosidase</keyword>
<evidence type="ECO:0000313" key="8">
    <source>
        <dbReference type="EMBL" id="GCF08401.1"/>
    </source>
</evidence>